<evidence type="ECO:0000313" key="1">
    <source>
        <dbReference type="EMBL" id="PHU34403.1"/>
    </source>
</evidence>
<protein>
    <submittedName>
        <fullName evidence="1">Uncharacterized protein</fullName>
    </submittedName>
</protein>
<accession>A0A2G3DU36</accession>
<proteinExistence type="predicted"/>
<evidence type="ECO:0000313" key="2">
    <source>
        <dbReference type="Proteomes" id="UP000225889"/>
    </source>
</evidence>
<sequence>MGKMYLYYPDGSKIEDVKEFIKFYSKAYYLFVTKKQEDVIERLLQKEEDFNDVDILEFMNWKFGREPLTDAQKKEMVIVHRGTGINKKFLDKVLAIQDRGKIYDDNINDEYRELVDADGIGSIYALAVIYILTREEYPIYDRFVRNAKEAIINNKKPGEKIHLSELSVAKVPKQYWEYKTFFEGFKEFENNNRVIDRALWTYGRLFG</sequence>
<name>A0A2G3DU36_9FIRM</name>
<reference evidence="1 2" key="2">
    <citation type="submission" date="2017-10" db="EMBL/GenBank/DDBJ databases">
        <authorList>
            <person name="Banno H."/>
            <person name="Chua N.-H."/>
        </authorList>
    </citation>
    <scope>NUCLEOTIDE SEQUENCE [LARGE SCALE GENOMIC DNA]</scope>
    <source>
        <strain evidence="1 2">JK626</strain>
    </source>
</reference>
<dbReference type="EMBL" id="PDYF01000024">
    <property type="protein sequence ID" value="PHU34403.1"/>
    <property type="molecule type" value="Genomic_DNA"/>
</dbReference>
<dbReference type="Proteomes" id="UP000225889">
    <property type="component" value="Unassembled WGS sequence"/>
</dbReference>
<dbReference type="RefSeq" id="WP_099392292.1">
    <property type="nucleotide sequence ID" value="NZ_PDYF01000024.1"/>
</dbReference>
<organism evidence="1 2">
    <name type="scientific">Pseudobutyrivibrio ruminis</name>
    <dbReference type="NCBI Taxonomy" id="46206"/>
    <lineage>
        <taxon>Bacteria</taxon>
        <taxon>Bacillati</taxon>
        <taxon>Bacillota</taxon>
        <taxon>Clostridia</taxon>
        <taxon>Lachnospirales</taxon>
        <taxon>Lachnospiraceae</taxon>
        <taxon>Pseudobutyrivibrio</taxon>
    </lineage>
</organism>
<reference evidence="1 2" key="1">
    <citation type="submission" date="2017-10" db="EMBL/GenBank/DDBJ databases">
        <title>Resolving the taxonomy of Roseburia spp., Eubacterium rectale and Agathobacter spp. through phylogenomic analysis.</title>
        <authorList>
            <person name="Sheridan P.O."/>
            <person name="Walker A.W."/>
            <person name="Duncan S.H."/>
            <person name="Scott K.P."/>
            <person name="Toole P.W.O."/>
            <person name="Luis P."/>
            <person name="Flint H.J."/>
        </authorList>
    </citation>
    <scope>NUCLEOTIDE SEQUENCE [LARGE SCALE GENOMIC DNA]</scope>
    <source>
        <strain evidence="1 2">JK626</strain>
    </source>
</reference>
<comment type="caution">
    <text evidence="1">The sequence shown here is derived from an EMBL/GenBank/DDBJ whole genome shotgun (WGS) entry which is preliminary data.</text>
</comment>
<gene>
    <name evidence="1" type="ORF">CSX01_10095</name>
</gene>
<dbReference type="AlphaFoldDB" id="A0A2G3DU36"/>